<keyword evidence="1" id="KW-0812">Transmembrane</keyword>
<keyword evidence="1" id="KW-0472">Membrane</keyword>
<comment type="caution">
    <text evidence="2">The sequence shown here is derived from an EMBL/GenBank/DDBJ whole genome shotgun (WGS) entry which is preliminary data.</text>
</comment>
<evidence type="ECO:0000313" key="3">
    <source>
        <dbReference type="Proteomes" id="UP001229421"/>
    </source>
</evidence>
<keyword evidence="3" id="KW-1185">Reference proteome</keyword>
<keyword evidence="1" id="KW-1133">Transmembrane helix</keyword>
<proteinExistence type="predicted"/>
<dbReference type="EMBL" id="JAUHHV010000014">
    <property type="protein sequence ID" value="KAK1406017.1"/>
    <property type="molecule type" value="Genomic_DNA"/>
</dbReference>
<evidence type="ECO:0000313" key="2">
    <source>
        <dbReference type="EMBL" id="KAK1406017.1"/>
    </source>
</evidence>
<organism evidence="2 3">
    <name type="scientific">Tagetes erecta</name>
    <name type="common">African marigold</name>
    <dbReference type="NCBI Taxonomy" id="13708"/>
    <lineage>
        <taxon>Eukaryota</taxon>
        <taxon>Viridiplantae</taxon>
        <taxon>Streptophyta</taxon>
        <taxon>Embryophyta</taxon>
        <taxon>Tracheophyta</taxon>
        <taxon>Spermatophyta</taxon>
        <taxon>Magnoliopsida</taxon>
        <taxon>eudicotyledons</taxon>
        <taxon>Gunneridae</taxon>
        <taxon>Pentapetalae</taxon>
        <taxon>asterids</taxon>
        <taxon>campanulids</taxon>
        <taxon>Asterales</taxon>
        <taxon>Asteraceae</taxon>
        <taxon>Asteroideae</taxon>
        <taxon>Heliantheae alliance</taxon>
        <taxon>Tageteae</taxon>
        <taxon>Tagetes</taxon>
    </lineage>
</organism>
<reference evidence="2" key="1">
    <citation type="journal article" date="2023" name="bioRxiv">
        <title>Improved chromosome-level genome assembly for marigold (Tagetes erecta).</title>
        <authorList>
            <person name="Jiang F."/>
            <person name="Yuan L."/>
            <person name="Wang S."/>
            <person name="Wang H."/>
            <person name="Xu D."/>
            <person name="Wang A."/>
            <person name="Fan W."/>
        </authorList>
    </citation>
    <scope>NUCLEOTIDE SEQUENCE</scope>
    <source>
        <strain evidence="2">WSJ</strain>
        <tissue evidence="2">Leaf</tissue>
    </source>
</reference>
<name>A0AAD8JP16_TARER</name>
<sequence>MADSEMYLDIGMVKFMTREEAHDQFLLYVKRKILTFHSQNADMCMGKCERQSLKLICNYQSMQEYRQLLEEEIISGLVDNITMEMAWLLTAQSQNGIVYKDKPSGKVKVEILMNLRSLQWYYYFEELRNKSKLILLQLTLQSQLDGDVVDDMLMSWAKINLVMLQLIYQSQLDEFLGLGYYFIYGTYGIVWTDIGRKFLTIDWCLKKRELTFKSQWPVKEKVDYNSYVVMERGWVTILYLVCFEFFGQRRGVDWVMDWLWADYMGWFRRLVIMGYGMWQEWAECLLMDWRSDSFLKEAFIGIKGLHSDWFGLSFFVLLITYLWNGLKMMGWYCYGEWALSCMGRELFEDWCFDAALLEDWDSLNGLLG</sequence>
<dbReference type="AlphaFoldDB" id="A0AAD8JP16"/>
<accession>A0AAD8JP16</accession>
<dbReference type="Proteomes" id="UP001229421">
    <property type="component" value="Unassembled WGS sequence"/>
</dbReference>
<feature type="transmembrane region" description="Helical" evidence="1">
    <location>
        <begin position="309"/>
        <end position="326"/>
    </location>
</feature>
<protein>
    <submittedName>
        <fullName evidence="2">Uncharacterized protein</fullName>
    </submittedName>
</protein>
<evidence type="ECO:0000256" key="1">
    <source>
        <dbReference type="SAM" id="Phobius"/>
    </source>
</evidence>
<gene>
    <name evidence="2" type="ORF">QVD17_42274</name>
</gene>